<dbReference type="Proteomes" id="UP001500748">
    <property type="component" value="Unassembled WGS sequence"/>
</dbReference>
<dbReference type="RefSeq" id="WP_345141002.1">
    <property type="nucleotide sequence ID" value="NZ_BAABDU010000003.1"/>
</dbReference>
<accession>A0ABP7GF35</accession>
<dbReference type="EMBL" id="BAABDU010000003">
    <property type="protein sequence ID" value="GAA3760568.1"/>
    <property type="molecule type" value="Genomic_DNA"/>
</dbReference>
<reference evidence="3" key="1">
    <citation type="journal article" date="2019" name="Int. J. Syst. Evol. Microbiol.">
        <title>The Global Catalogue of Microorganisms (GCM) 10K type strain sequencing project: providing services to taxonomists for standard genome sequencing and annotation.</title>
        <authorList>
            <consortium name="The Broad Institute Genomics Platform"/>
            <consortium name="The Broad Institute Genome Sequencing Center for Infectious Disease"/>
            <person name="Wu L."/>
            <person name="Ma J."/>
        </authorList>
    </citation>
    <scope>NUCLEOTIDE SEQUENCE [LARGE SCALE GENOMIC DNA]</scope>
    <source>
        <strain evidence="3">JCM 17337</strain>
    </source>
</reference>
<feature type="transmembrane region" description="Helical" evidence="1">
    <location>
        <begin position="14"/>
        <end position="39"/>
    </location>
</feature>
<evidence type="ECO:0008006" key="4">
    <source>
        <dbReference type="Google" id="ProtNLM"/>
    </source>
</evidence>
<gene>
    <name evidence="2" type="ORF">GCM10022423_09500</name>
</gene>
<keyword evidence="1" id="KW-1133">Transmembrane helix</keyword>
<comment type="caution">
    <text evidence="2">The sequence shown here is derived from an EMBL/GenBank/DDBJ whole genome shotgun (WGS) entry which is preliminary data.</text>
</comment>
<sequence length="186" mass="20915">MELLESLPVLLKSFWYIAIPTSLIFLIQTIITFTGLDVADGFDTDFHADAHDGDFQLFSLRNLINFLLGFSWTGISFYSTIGEHTWFLIVLSFVVGVLFVLLFFFVIKQVQKLAEDNSFQINNTLNKTAEVYLTIPENKTGKGKILISVNGAFHELEAMTESDRIPSGSSVKVIKVENNILIVETI</sequence>
<keyword evidence="1" id="KW-0812">Transmembrane</keyword>
<feature type="transmembrane region" description="Helical" evidence="1">
    <location>
        <begin position="85"/>
        <end position="107"/>
    </location>
</feature>
<keyword evidence="1" id="KW-0472">Membrane</keyword>
<keyword evidence="3" id="KW-1185">Reference proteome</keyword>
<evidence type="ECO:0000313" key="3">
    <source>
        <dbReference type="Proteomes" id="UP001500748"/>
    </source>
</evidence>
<dbReference type="Gene3D" id="2.40.50.140">
    <property type="entry name" value="Nucleic acid-binding proteins"/>
    <property type="match status" value="1"/>
</dbReference>
<evidence type="ECO:0000256" key="1">
    <source>
        <dbReference type="SAM" id="Phobius"/>
    </source>
</evidence>
<name>A0ABP7GF35_9FLAO</name>
<evidence type="ECO:0000313" key="2">
    <source>
        <dbReference type="EMBL" id="GAA3760568.1"/>
    </source>
</evidence>
<protein>
    <recommendedName>
        <fullName evidence="4">NfeD-like partner-binding protein</fullName>
    </recommendedName>
</protein>
<organism evidence="2 3">
    <name type="scientific">Flavobacterium ginsengiterrae</name>
    <dbReference type="NCBI Taxonomy" id="871695"/>
    <lineage>
        <taxon>Bacteria</taxon>
        <taxon>Pseudomonadati</taxon>
        <taxon>Bacteroidota</taxon>
        <taxon>Flavobacteriia</taxon>
        <taxon>Flavobacteriales</taxon>
        <taxon>Flavobacteriaceae</taxon>
        <taxon>Flavobacterium</taxon>
    </lineage>
</organism>
<dbReference type="InterPro" id="IPR012340">
    <property type="entry name" value="NA-bd_OB-fold"/>
</dbReference>
<proteinExistence type="predicted"/>